<keyword evidence="5 8" id="KW-0067">ATP-binding</keyword>
<dbReference type="InterPro" id="IPR029062">
    <property type="entry name" value="Class_I_gatase-like"/>
</dbReference>
<dbReference type="eggNOG" id="COG1797">
    <property type="taxonomic scope" value="Bacteria"/>
</dbReference>
<keyword evidence="2 8" id="KW-0169">Cobalamin biosynthesis</keyword>
<dbReference type="InterPro" id="IPR004459">
    <property type="entry name" value="CobQ_synth"/>
</dbReference>
<dbReference type="EMBL" id="CM001022">
    <property type="protein sequence ID" value="EFQ22623.1"/>
    <property type="molecule type" value="Genomic_DNA"/>
</dbReference>
<dbReference type="CDD" id="cd01750">
    <property type="entry name" value="GATase1_CobQ"/>
    <property type="match status" value="1"/>
</dbReference>
<dbReference type="SUPFAM" id="SSF52317">
    <property type="entry name" value="Class I glutamine amidotransferase-like"/>
    <property type="match status" value="2"/>
</dbReference>
<comment type="pathway">
    <text evidence="8">Cofactor biosynthesis; adenosylcobalamin biosynthesis; cob(II)yrinate a,c-diamide from sirohydrochlorin (anaerobic route): step 10/10.</text>
</comment>
<evidence type="ECO:0000256" key="5">
    <source>
        <dbReference type="ARBA" id="ARBA00022840"/>
    </source>
</evidence>
<keyword evidence="13" id="KW-1185">Reference proteome</keyword>
<dbReference type="HOGENOM" id="CLU_012832_0_0_0"/>
<dbReference type="GO" id="GO:0042242">
    <property type="term" value="F:cobyrinic acid a,c-diamide synthase activity"/>
    <property type="evidence" value="ECO:0007669"/>
    <property type="project" value="UniProtKB-UniRule"/>
</dbReference>
<dbReference type="GO" id="GO:0009236">
    <property type="term" value="P:cobalamin biosynthetic process"/>
    <property type="evidence" value="ECO:0007669"/>
    <property type="project" value="UniProtKB-UniRule"/>
</dbReference>
<evidence type="ECO:0000256" key="7">
    <source>
        <dbReference type="ARBA" id="ARBA00022962"/>
    </source>
</evidence>
<feature type="active site" description="Nucleophile" evidence="8">
    <location>
        <position position="331"/>
    </location>
</feature>
<keyword evidence="6 8" id="KW-0460">Magnesium</keyword>
<comment type="domain">
    <text evidence="8">Comprises of two domains. The C-terminal domain contains the binding site for glutamine and catalyzes the hydrolysis of this substrate to glutamate and ammonia. The N-terminal domain is anticipated to bind ATP and cobyrinate and catalyzes the ultimate synthesis of the diamide product. The ammonia produced via the glutaminase domain is probably translocated to the adjacent domain via a molecular tunnel, where it reacts with an activated intermediate.</text>
</comment>
<dbReference type="SUPFAM" id="SSF52540">
    <property type="entry name" value="P-loop containing nucleoside triphosphate hydrolases"/>
    <property type="match status" value="2"/>
</dbReference>
<keyword evidence="4 8" id="KW-0547">Nucleotide-binding</keyword>
<comment type="similarity">
    <text evidence="9">Belongs to the CobB/CobQ family. CobQ subfamily.</text>
</comment>
<name>E3CXN0_9BACT</name>
<feature type="active site" evidence="9">
    <location>
        <position position="906"/>
    </location>
</feature>
<feature type="active site" description="Nucleophile" evidence="9">
    <location>
        <position position="793"/>
    </location>
</feature>
<dbReference type="Gene3D" id="3.40.50.880">
    <property type="match status" value="2"/>
</dbReference>
<dbReference type="NCBIfam" id="TIGR00313">
    <property type="entry name" value="cobQ"/>
    <property type="match status" value="1"/>
</dbReference>
<evidence type="ECO:0000256" key="8">
    <source>
        <dbReference type="HAMAP-Rule" id="MF_00027"/>
    </source>
</evidence>
<dbReference type="Gene3D" id="3.40.50.300">
    <property type="entry name" value="P-loop containing nucleotide triphosphate hydrolases"/>
    <property type="match status" value="2"/>
</dbReference>
<evidence type="ECO:0000256" key="1">
    <source>
        <dbReference type="ARBA" id="ARBA00001946"/>
    </source>
</evidence>
<keyword evidence="7 8" id="KW-0315">Glutamine amidotransferase</keyword>
<evidence type="ECO:0000313" key="12">
    <source>
        <dbReference type="EMBL" id="EFQ22623.1"/>
    </source>
</evidence>
<comment type="similarity">
    <text evidence="8">Belongs to the CobB/CbiA family.</text>
</comment>
<dbReference type="InterPro" id="IPR002586">
    <property type="entry name" value="CobQ/CobB/MinD/ParA_Nub-bd_dom"/>
</dbReference>
<dbReference type="PaxDb" id="584708-Apau_0186"/>
<comment type="cofactor">
    <cofactor evidence="1 8">
        <name>Mg(2+)</name>
        <dbReference type="ChEBI" id="CHEBI:18420"/>
    </cofactor>
</comment>
<dbReference type="InterPro" id="IPR047045">
    <property type="entry name" value="CobQ_N"/>
</dbReference>
<evidence type="ECO:0000256" key="2">
    <source>
        <dbReference type="ARBA" id="ARBA00022573"/>
    </source>
</evidence>
<evidence type="ECO:0000259" key="10">
    <source>
        <dbReference type="Pfam" id="PF01656"/>
    </source>
</evidence>
<sequence>MARGFVLAAPASGAGKTTLASALILALRRRGQTVQPFKVGPDYIDPSFLSLAAGRPCGNLDGFLTPRLLPWIVEEESRGADLIALEGVMGLYDGLGPEGLYSTAWVARELALPVVLAVDASASATSVAALVHGFASLPGAPEVAGVLANRVSGPRHGDLVREALAQFSCPPLLGWVPPLEETLPSRHLGLVQAFERAATGEVLERVASVLEDSVDLEALVRLCREPRGAAVPPVFPEPVRTPDGSPLVLAVARDEAFSFLYRESLACLEALGATLAPFSPLRDEALPEGTRGVYLPGGYPEEHLDELAANEPLLAALRTAHASGASFYGECGGMMFLARTLTDRVGRTAPLAGLLDLEISFRRRLFRFGYVTCTAREDTLLFPAGASFPAHEFHYSHAQGEEPRAFDVLRASGGEGWREGYARPGLLAGYGHVNLLACPEAVARWLRASATAPGVHPLPSPRPRRRGRALMVCGTTSDAGKSFLVTGLCRLFARRGLKVAPFKAQNMALNATSVPGGGEIGTAQAVQAEACGIPPEVRHNPVLLKPLGDSRSQVILLGRPWKEAPAREYHRDLSGHAFRVAREALEGLLSENDLVVMEGAGSPAEMNLYPHDIVNLRAARAARAPVILAGDIERGGVLASLCGTLEVLPQEDRGLVAALVVNRFRGDPTLFDEGVRFLEERTRRPVLGVLPYDPSLRLPAEDSLNRKDLGEGPLRVAVVALPHLANFTDFDALGEEGCRVVFAERPSDLAGADLVVLPGTKTTFADLRWLRERGFGEAIEAAADRGIPVWGICGGYQMLGRILRDPEGIEEAGEVPGLGLLPVETVFGEPKVADLAEGRMEAGAGWFGALRGGGVSGYEIHAGRTAPLGDLPEGAGFPLWTLKRGGWEIPDGAWAREGRVFGGYLHGAADHPFFRRGLLNFLRASKGLPPLEGFAPTGAELRLARYDRLADFLEAHLDMKRLEGLMEEGGR</sequence>
<dbReference type="AlphaFoldDB" id="E3CXN0"/>
<dbReference type="RefSeq" id="WP_006299767.1">
    <property type="nucleotide sequence ID" value="NZ_CM001022.1"/>
</dbReference>
<dbReference type="PANTHER" id="PTHR43873:SF1">
    <property type="entry name" value="COBYRINATE A,C-DIAMIDE SYNTHASE"/>
    <property type="match status" value="1"/>
</dbReference>
<keyword evidence="3 8" id="KW-0436">Ligase</keyword>
<protein>
    <recommendedName>
        <fullName evidence="8 9">Multifunctional fusion protein</fullName>
    </recommendedName>
    <domain>
        <recommendedName>
            <fullName evidence="8">Cobyrinate a,c-diamide synthase</fullName>
            <ecNumber evidence="8">6.3.5.11</ecNumber>
        </recommendedName>
        <alternativeName>
            <fullName evidence="8">Cobyrinic acid a,c-diamide synthetase</fullName>
        </alternativeName>
    </domain>
    <domain>
        <recommendedName>
            <fullName evidence="9">Cobyric acid synthase</fullName>
        </recommendedName>
    </domain>
</protein>
<evidence type="ECO:0000256" key="6">
    <source>
        <dbReference type="ARBA" id="ARBA00022842"/>
    </source>
</evidence>
<reference evidence="12 13" key="1">
    <citation type="journal article" date="2010" name="Stand. Genomic Sci.">
        <title>Non-contiguous finished genome sequence of Aminomonas paucivorans type strain (GLU-3).</title>
        <authorList>
            <person name="Pitluck S."/>
            <person name="Yasawong M."/>
            <person name="Held B."/>
            <person name="Lapidus A."/>
            <person name="Nolan M."/>
            <person name="Copeland A."/>
            <person name="Lucas S."/>
            <person name="Del Rio T.G."/>
            <person name="Tice H."/>
            <person name="Cheng J.F."/>
            <person name="Chertkov O."/>
            <person name="Goodwin L."/>
            <person name="Tapia R."/>
            <person name="Han C."/>
            <person name="Liolios K."/>
            <person name="Ivanova N."/>
            <person name="Mavromatis K."/>
            <person name="Ovchinnikova G."/>
            <person name="Pati A."/>
            <person name="Chen A."/>
            <person name="Palaniappan K."/>
            <person name="Land M."/>
            <person name="Hauser L."/>
            <person name="Chang Y.J."/>
            <person name="Jeffries C.D."/>
            <person name="Pukall R."/>
            <person name="Spring S."/>
            <person name="Rohde M."/>
            <person name="Sikorski J."/>
            <person name="Goker M."/>
            <person name="Woyke T."/>
            <person name="Bristow J."/>
            <person name="Eisen J.A."/>
            <person name="Markowitz V."/>
            <person name="Hugenholtz P."/>
            <person name="Kyrpides N.C."/>
            <person name="Klenk H.P."/>
        </authorList>
    </citation>
    <scope>NUCLEOTIDE SEQUENCE [LARGE SCALE GENOMIC DNA]</scope>
    <source>
        <strain evidence="12 13">DSM 12260</strain>
    </source>
</reference>
<gene>
    <name evidence="9" type="primary">cobQ</name>
    <name evidence="8" type="synonym">cbiA</name>
    <name evidence="12" type="ORF">Apau_0186</name>
</gene>
<evidence type="ECO:0000256" key="9">
    <source>
        <dbReference type="HAMAP-Rule" id="MF_00028"/>
    </source>
</evidence>
<dbReference type="eggNOG" id="COG1492">
    <property type="taxonomic scope" value="Bacteria"/>
</dbReference>
<dbReference type="Pfam" id="PF01656">
    <property type="entry name" value="CbiA"/>
    <property type="match status" value="2"/>
</dbReference>
<comment type="catalytic activity">
    <reaction evidence="8">
        <text>cob(II)yrinate + 2 L-glutamine + 2 ATP + 2 H2O = cob(II)yrinate a,c diamide + 2 L-glutamate + 2 ADP + 2 phosphate + 2 H(+)</text>
        <dbReference type="Rhea" id="RHEA:26289"/>
        <dbReference type="ChEBI" id="CHEBI:15377"/>
        <dbReference type="ChEBI" id="CHEBI:15378"/>
        <dbReference type="ChEBI" id="CHEBI:29985"/>
        <dbReference type="ChEBI" id="CHEBI:30616"/>
        <dbReference type="ChEBI" id="CHEBI:43474"/>
        <dbReference type="ChEBI" id="CHEBI:58359"/>
        <dbReference type="ChEBI" id="CHEBI:58537"/>
        <dbReference type="ChEBI" id="CHEBI:58894"/>
        <dbReference type="ChEBI" id="CHEBI:456216"/>
        <dbReference type="EC" id="6.3.5.11"/>
    </reaction>
</comment>
<feature type="domain" description="CobB/CobQ-like glutamine amidotransferase" evidence="11">
    <location>
        <begin position="250"/>
        <end position="435"/>
    </location>
</feature>
<evidence type="ECO:0000313" key="13">
    <source>
        <dbReference type="Proteomes" id="UP000005096"/>
    </source>
</evidence>
<evidence type="ECO:0000256" key="3">
    <source>
        <dbReference type="ARBA" id="ARBA00022598"/>
    </source>
</evidence>
<organism evidence="12 13">
    <name type="scientific">Aminomonas paucivorans DSM 12260</name>
    <dbReference type="NCBI Taxonomy" id="584708"/>
    <lineage>
        <taxon>Bacteria</taxon>
        <taxon>Thermotogati</taxon>
        <taxon>Synergistota</taxon>
        <taxon>Synergistia</taxon>
        <taxon>Synergistales</taxon>
        <taxon>Synergistaceae</taxon>
        <taxon>Aminomonas</taxon>
    </lineage>
</organism>
<dbReference type="UniPathway" id="UPA00148">
    <property type="reaction ID" value="UER00231"/>
</dbReference>
<dbReference type="InterPro" id="IPR027417">
    <property type="entry name" value="P-loop_NTPase"/>
</dbReference>
<dbReference type="Proteomes" id="UP000005096">
    <property type="component" value="Chromosome"/>
</dbReference>
<dbReference type="STRING" id="584708.Apau_0186"/>
<dbReference type="CDD" id="cd03130">
    <property type="entry name" value="GATase1_CobB"/>
    <property type="match status" value="1"/>
</dbReference>
<dbReference type="HAMAP" id="MF_00027">
    <property type="entry name" value="CobB_CbiA"/>
    <property type="match status" value="1"/>
</dbReference>
<feature type="domain" description="CobQ/CobB/MinD/ParA nucleotide binding" evidence="10">
    <location>
        <begin position="6"/>
        <end position="181"/>
    </location>
</feature>
<dbReference type="PROSITE" id="PS51274">
    <property type="entry name" value="GATASE_COBBQ"/>
    <property type="match status" value="2"/>
</dbReference>
<comment type="miscellaneous">
    <text evidence="8">The a and c carboxylates of cobyrinate are activated for nucleophilic attack via formation of a phosphorylated intermediate by ATP. CbiA catalyzes first the amidation of the c-carboxylate, and then that of the a-carboxylate.</text>
</comment>
<dbReference type="InterPro" id="IPR004484">
    <property type="entry name" value="CbiA/CobB_synth"/>
</dbReference>
<dbReference type="NCBIfam" id="TIGR00379">
    <property type="entry name" value="cobB"/>
    <property type="match status" value="1"/>
</dbReference>
<dbReference type="InterPro" id="IPR033949">
    <property type="entry name" value="CobQ_GATase1"/>
</dbReference>
<accession>E3CXN0</accession>
<dbReference type="HAMAP" id="MF_00028">
    <property type="entry name" value="CobQ"/>
    <property type="match status" value="1"/>
</dbReference>
<evidence type="ECO:0000256" key="4">
    <source>
        <dbReference type="ARBA" id="ARBA00022741"/>
    </source>
</evidence>
<proteinExistence type="inferred from homology"/>
<dbReference type="GO" id="GO:0015420">
    <property type="term" value="F:ABC-type vitamin B12 transporter activity"/>
    <property type="evidence" value="ECO:0007669"/>
    <property type="project" value="UniProtKB-UniRule"/>
</dbReference>
<dbReference type="InterPro" id="IPR011698">
    <property type="entry name" value="GATase_3"/>
</dbReference>
<dbReference type="NCBIfam" id="NF001989">
    <property type="entry name" value="PRK00784.1"/>
    <property type="match status" value="1"/>
</dbReference>
<feature type="domain" description="CobQ/CobB/MinD/ParA nucleotide binding" evidence="10">
    <location>
        <begin position="470"/>
        <end position="702"/>
    </location>
</feature>
<dbReference type="EC" id="6.3.5.11" evidence="8"/>
<dbReference type="CDD" id="cd05389">
    <property type="entry name" value="CobQ_N"/>
    <property type="match status" value="1"/>
</dbReference>
<comment type="function">
    <text evidence="8">Catalyzes the ATP-dependent amidation of the two carboxylate groups at positions a and c of cobyrinate, using either L-glutamine or ammonia as the nitrogen source.</text>
</comment>
<feature type="site" description="Increases nucleophilicity of active site Cys" evidence="8">
    <location>
        <position position="432"/>
    </location>
</feature>
<dbReference type="OrthoDB" id="9808302at2"/>
<dbReference type="PANTHER" id="PTHR43873">
    <property type="entry name" value="COBYRINATE A,C-DIAMIDE SYNTHASE"/>
    <property type="match status" value="1"/>
</dbReference>
<evidence type="ECO:0000259" key="11">
    <source>
        <dbReference type="Pfam" id="PF07685"/>
    </source>
</evidence>
<dbReference type="Pfam" id="PF07685">
    <property type="entry name" value="GATase_3"/>
    <property type="match status" value="2"/>
</dbReference>
<dbReference type="NCBIfam" id="NF002204">
    <property type="entry name" value="PRK01077.1"/>
    <property type="match status" value="1"/>
</dbReference>
<dbReference type="GO" id="GO:0005524">
    <property type="term" value="F:ATP binding"/>
    <property type="evidence" value="ECO:0007669"/>
    <property type="project" value="UniProtKB-UniRule"/>
</dbReference>
<comment type="function">
    <text evidence="9">Catalyzes amidations at positions B, D, E, and G on adenosylcobyrinic A,C-diamide. NH(2) groups are provided by glutamine, and one molecule of ATP is hydrogenolyzed for each amidation.</text>
</comment>
<feature type="domain" description="CobB/CobQ-like glutamine amidotransferase" evidence="11">
    <location>
        <begin position="715"/>
        <end position="911"/>
    </location>
</feature>